<dbReference type="SUPFAM" id="SSF47473">
    <property type="entry name" value="EF-hand"/>
    <property type="match status" value="1"/>
</dbReference>
<reference evidence="2" key="1">
    <citation type="submission" date="2022-11" db="UniProtKB">
        <authorList>
            <consortium name="WormBaseParasite"/>
        </authorList>
    </citation>
    <scope>IDENTIFICATION</scope>
</reference>
<dbReference type="Gene3D" id="1.10.238.10">
    <property type="entry name" value="EF-hand"/>
    <property type="match status" value="1"/>
</dbReference>
<evidence type="ECO:0000313" key="2">
    <source>
        <dbReference type="WBParaSite" id="nRc.2.0.1.t07090-RA"/>
    </source>
</evidence>
<accession>A0A915HYX0</accession>
<organism evidence="1 2">
    <name type="scientific">Romanomermis culicivorax</name>
    <name type="common">Nematode worm</name>
    <dbReference type="NCBI Taxonomy" id="13658"/>
    <lineage>
        <taxon>Eukaryota</taxon>
        <taxon>Metazoa</taxon>
        <taxon>Ecdysozoa</taxon>
        <taxon>Nematoda</taxon>
        <taxon>Enoplea</taxon>
        <taxon>Dorylaimia</taxon>
        <taxon>Mermithida</taxon>
        <taxon>Mermithoidea</taxon>
        <taxon>Mermithidae</taxon>
        <taxon>Romanomermis</taxon>
    </lineage>
</organism>
<dbReference type="AlphaFoldDB" id="A0A915HYX0"/>
<evidence type="ECO:0000313" key="1">
    <source>
        <dbReference type="Proteomes" id="UP000887565"/>
    </source>
</evidence>
<proteinExistence type="predicted"/>
<keyword evidence="1" id="KW-1185">Reference proteome</keyword>
<dbReference type="Proteomes" id="UP000887565">
    <property type="component" value="Unplaced"/>
</dbReference>
<sequence>MFENHGQVDILAYKLGVGSLQIKYLRNSYKNYSKHESHDERVNVLRNILQDNDVPCTRELACAIQDAYGGSRQGVLTYDEFCIALFRYLKPETYDISARSLFKGFDKKNENKIRITEGVCLLRRMGFNNDVVEKFNIESSRSGKNYVDKNEMLNFIKTYRNSSSRSKPKGSKKLTDCL</sequence>
<protein>
    <submittedName>
        <fullName evidence="2">Uncharacterized protein</fullName>
    </submittedName>
</protein>
<name>A0A915HYX0_ROMCU</name>
<dbReference type="WBParaSite" id="nRc.2.0.1.t07090-RA">
    <property type="protein sequence ID" value="nRc.2.0.1.t07090-RA"/>
    <property type="gene ID" value="nRc.2.0.1.g07090"/>
</dbReference>
<dbReference type="InterPro" id="IPR011992">
    <property type="entry name" value="EF-hand-dom_pair"/>
</dbReference>